<keyword evidence="4" id="KW-0808">Transferase</keyword>
<dbReference type="InterPro" id="IPR002052">
    <property type="entry name" value="DNA_methylase_N6_adenine_CS"/>
</dbReference>
<dbReference type="EMBL" id="CP093442">
    <property type="protein sequence ID" value="UOF01496.1"/>
    <property type="molecule type" value="Genomic_DNA"/>
</dbReference>
<dbReference type="PRINTS" id="PR00507">
    <property type="entry name" value="N12N6MTFRASE"/>
</dbReference>
<dbReference type="PANTHER" id="PTHR42933:SF4">
    <property type="entry name" value="TYPE I RESTRICTION ENZYME ECOKI METHYLASE SUBUNIT"/>
    <property type="match status" value="1"/>
</dbReference>
<dbReference type="InterPro" id="IPR029063">
    <property type="entry name" value="SAM-dependent_MTases_sf"/>
</dbReference>
<dbReference type="Proteomes" id="UP000830116">
    <property type="component" value="Chromosome"/>
</dbReference>
<sequence>MLEEKGLDKKWLPDGYRWKDLTEKNGVDQFNFYRKMLLELGTSDNKLKKHPRVLEIYTNANTSLKQPKHLSLIISEINKIDWYSHDKDDLGDMYEGLLEKVGSEKKSGAGQYFTPRVLIESIVDILQPQAGEEIQDPAAGTCGFLIYADKYIKKHTDNLGKLSEAKAEFQIKEAFYGIELVEVTHRLALMNLMLHDMESNLIQGSALSDAGANLKPADLIIANPPFGTAKGDGGSTRSDLTFETSNKQLSFLQHIYRSLKPGGRAGIVLPDNVLFEAGVGAKIRQDLMEKCNLHTILRLPTGIFYAQGVKTNVLFFNKGKKETGNTKETWVYDLRANMPSFGKTSPLRREHFSEFEKAYGKNPDGTSKRKDQGEEGRFRCFNIAEIKKREYNLDISWLRDESVTHADELPEPDVIAGEILASLKNASESFAKIISNMER</sequence>
<dbReference type="InterPro" id="IPR051537">
    <property type="entry name" value="DNA_Adenine_Mtase"/>
</dbReference>
<evidence type="ECO:0000256" key="4">
    <source>
        <dbReference type="ARBA" id="ARBA00022679"/>
    </source>
</evidence>
<dbReference type="GO" id="GO:0032259">
    <property type="term" value="P:methylation"/>
    <property type="evidence" value="ECO:0007669"/>
    <property type="project" value="UniProtKB-KW"/>
</dbReference>
<dbReference type="GO" id="GO:0008168">
    <property type="term" value="F:methyltransferase activity"/>
    <property type="evidence" value="ECO:0007669"/>
    <property type="project" value="UniProtKB-KW"/>
</dbReference>
<protein>
    <recommendedName>
        <fullName evidence="2">site-specific DNA-methyltransferase (adenine-specific)</fullName>
        <ecNumber evidence="2">2.1.1.72</ecNumber>
    </recommendedName>
</protein>
<dbReference type="Gene3D" id="3.40.50.150">
    <property type="entry name" value="Vaccinia Virus protein VP39"/>
    <property type="match status" value="1"/>
</dbReference>
<comment type="catalytic activity">
    <reaction evidence="7">
        <text>a 2'-deoxyadenosine in DNA + S-adenosyl-L-methionine = an N(6)-methyl-2'-deoxyadenosine in DNA + S-adenosyl-L-homocysteine + H(+)</text>
        <dbReference type="Rhea" id="RHEA:15197"/>
        <dbReference type="Rhea" id="RHEA-COMP:12418"/>
        <dbReference type="Rhea" id="RHEA-COMP:12419"/>
        <dbReference type="ChEBI" id="CHEBI:15378"/>
        <dbReference type="ChEBI" id="CHEBI:57856"/>
        <dbReference type="ChEBI" id="CHEBI:59789"/>
        <dbReference type="ChEBI" id="CHEBI:90615"/>
        <dbReference type="ChEBI" id="CHEBI:90616"/>
        <dbReference type="EC" id="2.1.1.72"/>
    </reaction>
</comment>
<keyword evidence="3 9" id="KW-0489">Methyltransferase</keyword>
<evidence type="ECO:0000256" key="3">
    <source>
        <dbReference type="ARBA" id="ARBA00022603"/>
    </source>
</evidence>
<proteinExistence type="inferred from homology"/>
<name>A0ABY4CCQ2_9BACT</name>
<gene>
    <name evidence="9" type="ORF">MNR06_00830</name>
</gene>
<feature type="domain" description="DNA methylase adenine-specific" evidence="8">
    <location>
        <begin position="86"/>
        <end position="396"/>
    </location>
</feature>
<dbReference type="PANTHER" id="PTHR42933">
    <property type="entry name" value="SLR6095 PROTEIN"/>
    <property type="match status" value="1"/>
</dbReference>
<dbReference type="SUPFAM" id="SSF53335">
    <property type="entry name" value="S-adenosyl-L-methionine-dependent methyltransferases"/>
    <property type="match status" value="1"/>
</dbReference>
<keyword evidence="10" id="KW-1185">Reference proteome</keyword>
<organism evidence="9 10">
    <name type="scientific">Bdellovibrio reynosensis</name>
    <dbReference type="NCBI Taxonomy" id="2835041"/>
    <lineage>
        <taxon>Bacteria</taxon>
        <taxon>Pseudomonadati</taxon>
        <taxon>Bdellovibrionota</taxon>
        <taxon>Bdellovibrionia</taxon>
        <taxon>Bdellovibrionales</taxon>
        <taxon>Pseudobdellovibrionaceae</taxon>
        <taxon>Bdellovibrio</taxon>
    </lineage>
</organism>
<dbReference type="Gene3D" id="1.20.1260.30">
    <property type="match status" value="1"/>
</dbReference>
<reference evidence="9" key="1">
    <citation type="submission" date="2022-03" db="EMBL/GenBank/DDBJ databases">
        <title>Genome Identification and Characterization of new species Bdellovibrio reynosense LBG001 sp. nov. from a Mexico soil sample.</title>
        <authorList>
            <person name="Camilli A."/>
            <person name="Ajao Y."/>
            <person name="Guo X."/>
        </authorList>
    </citation>
    <scope>NUCLEOTIDE SEQUENCE</scope>
    <source>
        <strain evidence="9">LBG001</strain>
    </source>
</reference>
<evidence type="ECO:0000256" key="1">
    <source>
        <dbReference type="ARBA" id="ARBA00006594"/>
    </source>
</evidence>
<dbReference type="InterPro" id="IPR038333">
    <property type="entry name" value="T1MK-like_N_sf"/>
</dbReference>
<evidence type="ECO:0000313" key="9">
    <source>
        <dbReference type="EMBL" id="UOF01496.1"/>
    </source>
</evidence>
<evidence type="ECO:0000256" key="2">
    <source>
        <dbReference type="ARBA" id="ARBA00011900"/>
    </source>
</evidence>
<dbReference type="EC" id="2.1.1.72" evidence="2"/>
<evidence type="ECO:0000256" key="5">
    <source>
        <dbReference type="ARBA" id="ARBA00022691"/>
    </source>
</evidence>
<keyword evidence="6" id="KW-0680">Restriction system</keyword>
<comment type="similarity">
    <text evidence="1">Belongs to the N(4)/N(6)-methyltransferase family.</text>
</comment>
<accession>A0ABY4CCQ2</accession>
<keyword evidence="5" id="KW-0949">S-adenosyl-L-methionine</keyword>
<evidence type="ECO:0000256" key="7">
    <source>
        <dbReference type="ARBA" id="ARBA00047942"/>
    </source>
</evidence>
<dbReference type="PROSITE" id="PS00092">
    <property type="entry name" value="N6_MTASE"/>
    <property type="match status" value="1"/>
</dbReference>
<dbReference type="CDD" id="cd02440">
    <property type="entry name" value="AdoMet_MTases"/>
    <property type="match status" value="1"/>
</dbReference>
<evidence type="ECO:0000259" key="8">
    <source>
        <dbReference type="Pfam" id="PF02384"/>
    </source>
</evidence>
<evidence type="ECO:0000313" key="10">
    <source>
        <dbReference type="Proteomes" id="UP000830116"/>
    </source>
</evidence>
<evidence type="ECO:0000256" key="6">
    <source>
        <dbReference type="ARBA" id="ARBA00022747"/>
    </source>
</evidence>
<dbReference type="Pfam" id="PF02384">
    <property type="entry name" value="N6_Mtase"/>
    <property type="match status" value="1"/>
</dbReference>
<dbReference type="InterPro" id="IPR003356">
    <property type="entry name" value="DNA_methylase_A-5"/>
</dbReference>